<proteinExistence type="predicted"/>
<evidence type="ECO:0000313" key="3">
    <source>
        <dbReference type="Proteomes" id="UP000028134"/>
    </source>
</evidence>
<dbReference type="EMBL" id="JNHI01000002">
    <property type="protein sequence ID" value="KDS33477.1"/>
    <property type="molecule type" value="Genomic_DNA"/>
</dbReference>
<dbReference type="AlphaFoldDB" id="A0A078RHP4"/>
<feature type="region of interest" description="Disordered" evidence="1">
    <location>
        <begin position="1"/>
        <end position="25"/>
    </location>
</feature>
<gene>
    <name evidence="2" type="ORF">M097_0642</name>
</gene>
<protein>
    <submittedName>
        <fullName evidence="2">Uncharacterized protein</fullName>
    </submittedName>
</protein>
<organism evidence="2 3">
    <name type="scientific">Phocaeicola vulgatus str. 3775 SL</name>
    <name type="common">B</name>
    <name type="synonym">iv</name>
    <dbReference type="NCBI Taxonomy" id="1339350"/>
    <lineage>
        <taxon>Bacteria</taxon>
        <taxon>Pseudomonadati</taxon>
        <taxon>Bacteroidota</taxon>
        <taxon>Bacteroidia</taxon>
        <taxon>Bacteroidales</taxon>
        <taxon>Bacteroidaceae</taxon>
        <taxon>Phocaeicola</taxon>
    </lineage>
</organism>
<evidence type="ECO:0000256" key="1">
    <source>
        <dbReference type="SAM" id="MobiDB-lite"/>
    </source>
</evidence>
<comment type="caution">
    <text evidence="2">The sequence shown here is derived from an EMBL/GenBank/DDBJ whole genome shotgun (WGS) entry which is preliminary data.</text>
</comment>
<accession>A0A078RHP4</accession>
<sequence length="49" mass="5500">MPSELGKGPGLSKRSDLRRIDTGQYKKESDGRTMLPYAVPMDYAILLFP</sequence>
<feature type="compositionally biased region" description="Basic and acidic residues" evidence="1">
    <location>
        <begin position="13"/>
        <end position="25"/>
    </location>
</feature>
<name>A0A078RHP4_PHOVU</name>
<evidence type="ECO:0000313" key="2">
    <source>
        <dbReference type="EMBL" id="KDS33477.1"/>
    </source>
</evidence>
<dbReference type="Proteomes" id="UP000028134">
    <property type="component" value="Unassembled WGS sequence"/>
</dbReference>
<reference evidence="2 3" key="1">
    <citation type="submission" date="2014-04" db="EMBL/GenBank/DDBJ databases">
        <authorList>
            <person name="Sears C."/>
            <person name="Carroll K."/>
            <person name="Sack B.R."/>
            <person name="Qadri F."/>
            <person name="Myers L.L."/>
            <person name="Chung G.-T."/>
            <person name="Escheverria P."/>
            <person name="Fraser C.M."/>
            <person name="Sadzewicz L."/>
            <person name="Shefchek K.A."/>
            <person name="Tallon L."/>
            <person name="Das S.P."/>
            <person name="Daugherty S."/>
            <person name="Mongodin E.F."/>
        </authorList>
    </citation>
    <scope>NUCLEOTIDE SEQUENCE [LARGE SCALE GENOMIC DNA]</scope>
    <source>
        <strain evidence="3">3775 SL(B) 10 (iv)</strain>
    </source>
</reference>